<comment type="similarity">
    <text evidence="1">Belongs to the ornithine cyclodeaminase/mu-crystallin family.</text>
</comment>
<dbReference type="PANTHER" id="PTHR13812">
    <property type="entry name" value="KETIMINE REDUCTASE MU-CRYSTALLIN"/>
    <property type="match status" value="1"/>
</dbReference>
<comment type="catalytic activity">
    <reaction evidence="14">
        <text>L-pipecolate + NADP(+) = Delta(1)-piperideine-2-carboxylate + NADPH + H(+)</text>
        <dbReference type="Rhea" id="RHEA:12524"/>
        <dbReference type="ChEBI" id="CHEBI:15378"/>
        <dbReference type="ChEBI" id="CHEBI:57783"/>
        <dbReference type="ChEBI" id="CHEBI:58349"/>
        <dbReference type="ChEBI" id="CHEBI:61185"/>
        <dbReference type="ChEBI" id="CHEBI:77631"/>
        <dbReference type="EC" id="1.5.1.1"/>
    </reaction>
    <physiologicalReaction direction="right-to-left" evidence="14">
        <dbReference type="Rhea" id="RHEA:12526"/>
    </physiologicalReaction>
</comment>
<evidence type="ECO:0000256" key="18">
    <source>
        <dbReference type="SAM" id="Coils"/>
    </source>
</evidence>
<evidence type="ECO:0000256" key="3">
    <source>
        <dbReference type="ARBA" id="ARBA00015173"/>
    </source>
</evidence>
<dbReference type="GO" id="GO:0050241">
    <property type="term" value="F:pyrroline-2-carboxylate reductase activity"/>
    <property type="evidence" value="ECO:0007669"/>
    <property type="project" value="UniProtKB-EC"/>
</dbReference>
<comment type="catalytic activity">
    <reaction evidence="13">
        <text>L-proline + NAD(+) = 1-pyrroline-2-carboxylate + NADH + H(+)</text>
        <dbReference type="Rhea" id="RHEA:20321"/>
        <dbReference type="ChEBI" id="CHEBI:15378"/>
        <dbReference type="ChEBI" id="CHEBI:39785"/>
        <dbReference type="ChEBI" id="CHEBI:57540"/>
        <dbReference type="ChEBI" id="CHEBI:57945"/>
        <dbReference type="ChEBI" id="CHEBI:60039"/>
        <dbReference type="EC" id="1.5.1.1"/>
    </reaction>
    <physiologicalReaction direction="right-to-left" evidence="13">
        <dbReference type="Rhea" id="RHEA:20323"/>
    </physiologicalReaction>
</comment>
<comment type="catalytic activity">
    <reaction evidence="10">
        <text>(R)-lanthionine ketimine + NADPH + 2 H(+) = (3R,5R)-1,4-thiomorpholine-3,5-dicarboxylate + NADP(+)</text>
        <dbReference type="Rhea" id="RHEA:68040"/>
        <dbReference type="ChEBI" id="CHEBI:15378"/>
        <dbReference type="ChEBI" id="CHEBI:57783"/>
        <dbReference type="ChEBI" id="CHEBI:58349"/>
        <dbReference type="ChEBI" id="CHEBI:176891"/>
        <dbReference type="ChEBI" id="CHEBI:176892"/>
    </reaction>
    <physiologicalReaction direction="left-to-right" evidence="10">
        <dbReference type="Rhea" id="RHEA:68041"/>
    </physiologicalReaction>
</comment>
<evidence type="ECO:0000256" key="4">
    <source>
        <dbReference type="ARBA" id="ARBA00033420"/>
    </source>
</evidence>
<dbReference type="GO" id="GO:0005737">
    <property type="term" value="C:cytoplasm"/>
    <property type="evidence" value="ECO:0007669"/>
    <property type="project" value="TreeGrafter"/>
</dbReference>
<proteinExistence type="inferred from homology"/>
<evidence type="ECO:0000256" key="1">
    <source>
        <dbReference type="ARBA" id="ARBA00008903"/>
    </source>
</evidence>
<dbReference type="AlphaFoldDB" id="A0A7R8Z285"/>
<sequence>MSQAPIYVEEQTVRKILTWPMAIEATKQALSAVSNSSEKNGSLPTVDQPARSFTRTAERKGVLLSMPGYVGNYSIGNKKSDSLGCKLVTAFPKNLQLAQPLPNILANIFLMDTSTGQLKCIMEGTEITAWRTTAASLNATKYLYYERPGFQAPEGAVLAIIGCGVEGRYHAIGMCSTFGISEVHLWNRTKSKAESLKIELENLRNTFQNTNVKISIFELSETCATTADIVVTATFADSPVLSYKSLKKNAHVNAIGAGINHFSELDSELYLKGQLYVDTMTGAKIELKGLNAEIIGEVGEVINGFKPTPKNGITIFQSMGMACEDVLLAEAVYAALTDTECSGLRIPKM</sequence>
<evidence type="ECO:0000256" key="9">
    <source>
        <dbReference type="ARBA" id="ARBA00093227"/>
    </source>
</evidence>
<dbReference type="InterPro" id="IPR023401">
    <property type="entry name" value="ODC_N"/>
</dbReference>
<evidence type="ECO:0000256" key="8">
    <source>
        <dbReference type="ARBA" id="ARBA00093226"/>
    </source>
</evidence>
<gene>
    <name evidence="19" type="ORF">HERILL_LOCUS13016</name>
</gene>
<dbReference type="EC" id="1.5.1.25" evidence="2"/>
<comment type="catalytic activity">
    <reaction evidence="7">
        <text>L-proline + NADP(+) = 1-pyrroline-2-carboxylate + NADPH + H(+)</text>
        <dbReference type="Rhea" id="RHEA:20317"/>
        <dbReference type="ChEBI" id="CHEBI:15378"/>
        <dbReference type="ChEBI" id="CHEBI:39785"/>
        <dbReference type="ChEBI" id="CHEBI:57783"/>
        <dbReference type="ChEBI" id="CHEBI:58349"/>
        <dbReference type="ChEBI" id="CHEBI:60039"/>
        <dbReference type="EC" id="1.5.1.1"/>
    </reaction>
    <physiologicalReaction direction="right-to-left" evidence="7">
        <dbReference type="Rhea" id="RHEA:20319"/>
    </physiologicalReaction>
</comment>
<accession>A0A7R8Z285</accession>
<dbReference type="GO" id="GO:0042562">
    <property type="term" value="F:hormone binding"/>
    <property type="evidence" value="ECO:0007669"/>
    <property type="project" value="TreeGrafter"/>
</dbReference>
<dbReference type="Gene3D" id="3.30.1780.10">
    <property type="entry name" value="ornithine cyclodeaminase, domain 1"/>
    <property type="match status" value="1"/>
</dbReference>
<dbReference type="EMBL" id="LR899013">
    <property type="protein sequence ID" value="CAD7090542.1"/>
    <property type="molecule type" value="Genomic_DNA"/>
</dbReference>
<comment type="subunit">
    <text evidence="15">Homodimer. Binds the thyroid hormone triiodothyronine (T3); T3 binding inhibits enzymatic activity.</text>
</comment>
<comment type="catalytic activity">
    <reaction evidence="12">
        <text>(3R)-1,4-thiomorpholine-3-carboxylate + NADP(+) = 3,4-dehydrothiomorpholine-3-carboxylate + NADPH + 2 H(+)</text>
        <dbReference type="Rhea" id="RHEA:12500"/>
        <dbReference type="ChEBI" id="CHEBI:15378"/>
        <dbReference type="ChEBI" id="CHEBI:57783"/>
        <dbReference type="ChEBI" id="CHEBI:58349"/>
        <dbReference type="ChEBI" id="CHEBI:58517"/>
        <dbReference type="ChEBI" id="CHEBI:176873"/>
        <dbReference type="EC" id="1.5.1.25"/>
    </reaction>
    <physiologicalReaction direction="right-to-left" evidence="12">
        <dbReference type="Rhea" id="RHEA:12502"/>
    </physiologicalReaction>
</comment>
<evidence type="ECO:0000256" key="7">
    <source>
        <dbReference type="ARBA" id="ARBA00093203"/>
    </source>
</evidence>
<dbReference type="InterPro" id="IPR036291">
    <property type="entry name" value="NAD(P)-bd_dom_sf"/>
</dbReference>
<comment type="catalytic activity">
    <reaction evidence="5">
        <text>L-pipecolate + NAD(+) = Delta(1)-piperideine-2-carboxylate + NADH + H(+)</text>
        <dbReference type="Rhea" id="RHEA:30807"/>
        <dbReference type="ChEBI" id="CHEBI:15378"/>
        <dbReference type="ChEBI" id="CHEBI:57540"/>
        <dbReference type="ChEBI" id="CHEBI:57945"/>
        <dbReference type="ChEBI" id="CHEBI:61185"/>
        <dbReference type="ChEBI" id="CHEBI:77631"/>
        <dbReference type="EC" id="1.5.1.1"/>
    </reaction>
    <physiologicalReaction direction="right-to-left" evidence="5">
        <dbReference type="Rhea" id="RHEA:30809"/>
    </physiologicalReaction>
</comment>
<organism evidence="19 20">
    <name type="scientific">Hermetia illucens</name>
    <name type="common">Black soldier fly</name>
    <dbReference type="NCBI Taxonomy" id="343691"/>
    <lineage>
        <taxon>Eukaryota</taxon>
        <taxon>Metazoa</taxon>
        <taxon>Ecdysozoa</taxon>
        <taxon>Arthropoda</taxon>
        <taxon>Hexapoda</taxon>
        <taxon>Insecta</taxon>
        <taxon>Pterygota</taxon>
        <taxon>Neoptera</taxon>
        <taxon>Endopterygota</taxon>
        <taxon>Diptera</taxon>
        <taxon>Brachycera</taxon>
        <taxon>Stratiomyomorpha</taxon>
        <taxon>Stratiomyidae</taxon>
        <taxon>Hermetiinae</taxon>
        <taxon>Hermetia</taxon>
    </lineage>
</organism>
<dbReference type="Proteomes" id="UP000594454">
    <property type="component" value="Chromosome 5"/>
</dbReference>
<dbReference type="Pfam" id="PF02423">
    <property type="entry name" value="OCD_Mu_crystall"/>
    <property type="match status" value="1"/>
</dbReference>
<evidence type="ECO:0000256" key="11">
    <source>
        <dbReference type="ARBA" id="ARBA00093250"/>
    </source>
</evidence>
<dbReference type="OMA" id="ICIATYS"/>
<keyword evidence="18" id="KW-0175">Coiled coil</keyword>
<dbReference type="InterPro" id="IPR003462">
    <property type="entry name" value="ODC_Mu_crystall"/>
</dbReference>
<dbReference type="SUPFAM" id="SSF51735">
    <property type="entry name" value="NAD(P)-binding Rossmann-fold domains"/>
    <property type="match status" value="1"/>
</dbReference>
<evidence type="ECO:0000256" key="12">
    <source>
        <dbReference type="ARBA" id="ARBA00093263"/>
    </source>
</evidence>
<evidence type="ECO:0000256" key="14">
    <source>
        <dbReference type="ARBA" id="ARBA00093273"/>
    </source>
</evidence>
<dbReference type="FunCoup" id="A0A7R8Z285">
    <property type="interactions" value="10"/>
</dbReference>
<evidence type="ECO:0000256" key="17">
    <source>
        <dbReference type="ARBA" id="ARBA00093650"/>
    </source>
</evidence>
<dbReference type="EC" id="1.5.1.1" evidence="16"/>
<evidence type="ECO:0000313" key="20">
    <source>
        <dbReference type="Proteomes" id="UP000594454"/>
    </source>
</evidence>
<dbReference type="OrthoDB" id="41492at2759"/>
<comment type="catalytic activity">
    <reaction evidence="11">
        <text>(S)-cystathionine ketimine + NADH + 2 H(+) = (3R,5S)-2,3,5,6,7-pentahydro-1,4-thiazepine-3,5-dicarboxylate + NAD(+)</text>
        <dbReference type="Rhea" id="RHEA:68032"/>
        <dbReference type="ChEBI" id="CHEBI:15378"/>
        <dbReference type="ChEBI" id="CHEBI:57540"/>
        <dbReference type="ChEBI" id="CHEBI:57945"/>
        <dbReference type="ChEBI" id="CHEBI:176808"/>
        <dbReference type="ChEBI" id="CHEBI:176810"/>
    </reaction>
    <physiologicalReaction direction="left-to-right" evidence="11">
        <dbReference type="Rhea" id="RHEA:68033"/>
    </physiologicalReaction>
</comment>
<evidence type="ECO:0000256" key="13">
    <source>
        <dbReference type="ARBA" id="ARBA00093264"/>
    </source>
</evidence>
<evidence type="ECO:0000256" key="16">
    <source>
        <dbReference type="ARBA" id="ARBA00093598"/>
    </source>
</evidence>
<dbReference type="PIRSF" id="PIRSF001439">
    <property type="entry name" value="CryM"/>
    <property type="match status" value="1"/>
</dbReference>
<comment type="catalytic activity">
    <reaction evidence="9">
        <text>(S)-cystathionine ketimine + NADPH + 2 H(+) = (3R,5S)-2,3,5,6,7-pentahydro-1,4-thiazepine-3,5-dicarboxylate + NADP(+)</text>
        <dbReference type="Rhea" id="RHEA:68036"/>
        <dbReference type="ChEBI" id="CHEBI:15378"/>
        <dbReference type="ChEBI" id="CHEBI:57783"/>
        <dbReference type="ChEBI" id="CHEBI:58349"/>
        <dbReference type="ChEBI" id="CHEBI:176808"/>
        <dbReference type="ChEBI" id="CHEBI:176810"/>
    </reaction>
    <physiologicalReaction direction="left-to-right" evidence="9">
        <dbReference type="Rhea" id="RHEA:68037"/>
    </physiologicalReaction>
</comment>
<comment type="catalytic activity">
    <reaction evidence="8">
        <text>(3R)-1,4-thiomorpholine-3-carboxylate + NAD(+) = 3,4-dehydrothiomorpholine-3-carboxylate + NADH + 2 H(+)</text>
        <dbReference type="Rhea" id="RHEA:12504"/>
        <dbReference type="ChEBI" id="CHEBI:15378"/>
        <dbReference type="ChEBI" id="CHEBI:57540"/>
        <dbReference type="ChEBI" id="CHEBI:57945"/>
        <dbReference type="ChEBI" id="CHEBI:58517"/>
        <dbReference type="ChEBI" id="CHEBI:176873"/>
        <dbReference type="EC" id="1.5.1.25"/>
    </reaction>
    <physiologicalReaction direction="right-to-left" evidence="8">
        <dbReference type="Rhea" id="RHEA:12506"/>
    </physiologicalReaction>
</comment>
<reference evidence="19 20" key="1">
    <citation type="submission" date="2020-11" db="EMBL/GenBank/DDBJ databases">
        <authorList>
            <person name="Wallbank WR R."/>
            <person name="Pardo Diaz C."/>
            <person name="Kozak K."/>
            <person name="Martin S."/>
            <person name="Jiggins C."/>
            <person name="Moest M."/>
            <person name="Warren A I."/>
            <person name="Generalovic N T."/>
            <person name="Byers J.R.P. K."/>
            <person name="Montejo-Kovacevich G."/>
            <person name="Yen C E."/>
        </authorList>
    </citation>
    <scope>NUCLEOTIDE SEQUENCE [LARGE SCALE GENOMIC DNA]</scope>
</reference>
<dbReference type="PANTHER" id="PTHR13812:SF19">
    <property type="entry name" value="KETIMINE REDUCTASE MU-CRYSTALLIN"/>
    <property type="match status" value="1"/>
</dbReference>
<comment type="catalytic activity">
    <reaction evidence="6">
        <text>Delta(2)-thiazoline-2-carboxylate + NADPH + 2 H(+) = L-thiazolidine-2-carboxylate + NADP(+)</text>
        <dbReference type="Rhea" id="RHEA:68072"/>
        <dbReference type="ChEBI" id="CHEBI:15378"/>
        <dbReference type="ChEBI" id="CHEBI:57783"/>
        <dbReference type="ChEBI" id="CHEBI:58349"/>
        <dbReference type="ChEBI" id="CHEBI:176895"/>
        <dbReference type="ChEBI" id="CHEBI:176896"/>
    </reaction>
    <physiologicalReaction direction="left-to-right" evidence="6">
        <dbReference type="Rhea" id="RHEA:68073"/>
    </physiologicalReaction>
</comment>
<keyword evidence="20" id="KW-1185">Reference proteome</keyword>
<evidence type="ECO:0000313" key="19">
    <source>
        <dbReference type="EMBL" id="CAD7090542.1"/>
    </source>
</evidence>
<dbReference type="InParanoid" id="A0A7R8Z285"/>
<evidence type="ECO:0000256" key="2">
    <source>
        <dbReference type="ARBA" id="ARBA00012883"/>
    </source>
</evidence>
<dbReference type="GO" id="GO:0047127">
    <property type="term" value="F:thiomorpholine-carboxylate dehydrogenase activity"/>
    <property type="evidence" value="ECO:0007669"/>
    <property type="project" value="UniProtKB-EC"/>
</dbReference>
<evidence type="ECO:0000256" key="5">
    <source>
        <dbReference type="ARBA" id="ARBA00093190"/>
    </source>
</evidence>
<evidence type="ECO:0000256" key="10">
    <source>
        <dbReference type="ARBA" id="ARBA00093248"/>
    </source>
</evidence>
<name>A0A7R8Z285_HERIL</name>
<dbReference type="Gene3D" id="3.40.50.720">
    <property type="entry name" value="NAD(P)-binding Rossmann-like Domain"/>
    <property type="match status" value="1"/>
</dbReference>
<evidence type="ECO:0000256" key="15">
    <source>
        <dbReference type="ARBA" id="ARBA00093567"/>
    </source>
</evidence>
<evidence type="ECO:0000256" key="6">
    <source>
        <dbReference type="ARBA" id="ARBA00093197"/>
    </source>
</evidence>
<feature type="coiled-coil region" evidence="18">
    <location>
        <begin position="186"/>
        <end position="213"/>
    </location>
</feature>
<protein>
    <recommendedName>
        <fullName evidence="3">Ketimine reductase mu-crystallin</fullName>
        <ecNumber evidence="16">1.5.1.1</ecNumber>
        <ecNumber evidence="2">1.5.1.25</ecNumber>
    </recommendedName>
    <alternativeName>
        <fullName evidence="17">1-piperideine-2-carboxylate/1-pyrroline-2-carboxylate reductase</fullName>
    </alternativeName>
    <alternativeName>
        <fullName evidence="4">NADP-regulated thyroid-hormone-binding protein</fullName>
    </alternativeName>
</protein>